<name>A0AAV4CYC5_9GAST</name>
<keyword evidence="2" id="KW-1185">Reference proteome</keyword>
<accession>A0AAV4CYC5</accession>
<dbReference type="EMBL" id="BLXT01007159">
    <property type="protein sequence ID" value="GFO36926.1"/>
    <property type="molecule type" value="Genomic_DNA"/>
</dbReference>
<organism evidence="1 2">
    <name type="scientific">Plakobranchus ocellatus</name>
    <dbReference type="NCBI Taxonomy" id="259542"/>
    <lineage>
        <taxon>Eukaryota</taxon>
        <taxon>Metazoa</taxon>
        <taxon>Spiralia</taxon>
        <taxon>Lophotrochozoa</taxon>
        <taxon>Mollusca</taxon>
        <taxon>Gastropoda</taxon>
        <taxon>Heterobranchia</taxon>
        <taxon>Euthyneura</taxon>
        <taxon>Panpulmonata</taxon>
        <taxon>Sacoglossa</taxon>
        <taxon>Placobranchoidea</taxon>
        <taxon>Plakobranchidae</taxon>
        <taxon>Plakobranchus</taxon>
    </lineage>
</organism>
<dbReference type="Proteomes" id="UP000735302">
    <property type="component" value="Unassembled WGS sequence"/>
</dbReference>
<dbReference type="AlphaFoldDB" id="A0AAV4CYC5"/>
<comment type="caution">
    <text evidence="1">The sequence shown here is derived from an EMBL/GenBank/DDBJ whole genome shotgun (WGS) entry which is preliminary data.</text>
</comment>
<evidence type="ECO:0000313" key="2">
    <source>
        <dbReference type="Proteomes" id="UP000735302"/>
    </source>
</evidence>
<proteinExistence type="predicted"/>
<gene>
    <name evidence="1" type="ORF">PoB_006343100</name>
</gene>
<evidence type="ECO:0000313" key="1">
    <source>
        <dbReference type="EMBL" id="GFO36926.1"/>
    </source>
</evidence>
<reference evidence="1 2" key="1">
    <citation type="journal article" date="2021" name="Elife">
        <title>Chloroplast acquisition without the gene transfer in kleptoplastic sea slugs, Plakobranchus ocellatus.</title>
        <authorList>
            <person name="Maeda T."/>
            <person name="Takahashi S."/>
            <person name="Yoshida T."/>
            <person name="Shimamura S."/>
            <person name="Takaki Y."/>
            <person name="Nagai Y."/>
            <person name="Toyoda A."/>
            <person name="Suzuki Y."/>
            <person name="Arimoto A."/>
            <person name="Ishii H."/>
            <person name="Satoh N."/>
            <person name="Nishiyama T."/>
            <person name="Hasebe M."/>
            <person name="Maruyama T."/>
            <person name="Minagawa J."/>
            <person name="Obokata J."/>
            <person name="Shigenobu S."/>
        </authorList>
    </citation>
    <scope>NUCLEOTIDE SEQUENCE [LARGE SCALE GENOMIC DNA]</scope>
</reference>
<protein>
    <submittedName>
        <fullName evidence="1">Uncharacterized protein</fullName>
    </submittedName>
</protein>
<sequence length="101" mass="11236">MHVNIGSSDVNKRNNIIRLLLAFALFNKSYISTSVLILASDPAFVSVVTLIDSNRVCAYMEPRGRRTAPNRFFFSFRFGSDPEWCGDVRGLVASECSLKSA</sequence>